<dbReference type="Gene3D" id="3.40.630.30">
    <property type="match status" value="2"/>
</dbReference>
<dbReference type="SUPFAM" id="SSF55729">
    <property type="entry name" value="Acyl-CoA N-acyltransferases (Nat)"/>
    <property type="match status" value="1"/>
</dbReference>
<sequence>MKNVIAAEMNTASIDLGFDIVEEPLEVGIEAAVYALNETRRHSIHRARLDWLYRDNPDGPATIWVAYEGGTRNIAGMAAVLPRRLLVDRTEVRCWNCSDLSVLEAYRRRGIASALRKQARRAIENGRADLLYGHPNDRAANAHARAGHWSVGTMRRLAKVTCSQPIFEERLPRFAARPAAWVADVLLRIADRRIVPSDSYRMLHQSEAHFDERFDQLFAGQSHHYPVVGVRDAAYLNWRYGTNPLYRSQTVLAYRDDELAGFLIYTIRDGTAHIKDIFPGHDAHLAGSLLSEMVQEARRTGLRSLSFTALEQNPVLAECRRLGFRPRLETSRMFAFVPDDSPLREVVLDEDAWYVTVGDRDV</sequence>
<feature type="domain" description="N-acetyltransferase" evidence="1">
    <location>
        <begin position="189"/>
        <end position="344"/>
    </location>
</feature>
<dbReference type="OrthoDB" id="5570877at2"/>
<dbReference type="PROSITE" id="PS51186">
    <property type="entry name" value="GNAT"/>
    <property type="match status" value="2"/>
</dbReference>
<dbReference type="AlphaFoldDB" id="A0A517Z0T8"/>
<feature type="domain" description="N-acetyltransferase" evidence="1">
    <location>
        <begin position="19"/>
        <end position="173"/>
    </location>
</feature>
<proteinExistence type="predicted"/>
<dbReference type="GO" id="GO:0016747">
    <property type="term" value="F:acyltransferase activity, transferring groups other than amino-acyl groups"/>
    <property type="evidence" value="ECO:0007669"/>
    <property type="project" value="InterPro"/>
</dbReference>
<dbReference type="InterPro" id="IPR000182">
    <property type="entry name" value="GNAT_dom"/>
</dbReference>
<dbReference type="Pfam" id="PF00583">
    <property type="entry name" value="Acetyltransf_1"/>
    <property type="match status" value="1"/>
</dbReference>
<keyword evidence="2" id="KW-0808">Transferase</keyword>
<gene>
    <name evidence="2" type="ORF">Mal4_03580</name>
</gene>
<evidence type="ECO:0000259" key="1">
    <source>
        <dbReference type="PROSITE" id="PS51186"/>
    </source>
</evidence>
<dbReference type="CDD" id="cd04301">
    <property type="entry name" value="NAT_SF"/>
    <property type="match status" value="1"/>
</dbReference>
<dbReference type="EMBL" id="CP036275">
    <property type="protein sequence ID" value="QDU36075.1"/>
    <property type="molecule type" value="Genomic_DNA"/>
</dbReference>
<dbReference type="Proteomes" id="UP000320496">
    <property type="component" value="Chromosome"/>
</dbReference>
<reference evidence="2 3" key="1">
    <citation type="submission" date="2019-02" db="EMBL/GenBank/DDBJ databases">
        <title>Deep-cultivation of Planctomycetes and their phenomic and genomic characterization uncovers novel biology.</title>
        <authorList>
            <person name="Wiegand S."/>
            <person name="Jogler M."/>
            <person name="Boedeker C."/>
            <person name="Pinto D."/>
            <person name="Vollmers J."/>
            <person name="Rivas-Marin E."/>
            <person name="Kohn T."/>
            <person name="Peeters S.H."/>
            <person name="Heuer A."/>
            <person name="Rast P."/>
            <person name="Oberbeckmann S."/>
            <person name="Bunk B."/>
            <person name="Jeske O."/>
            <person name="Meyerdierks A."/>
            <person name="Storesund J.E."/>
            <person name="Kallscheuer N."/>
            <person name="Luecker S."/>
            <person name="Lage O.M."/>
            <person name="Pohl T."/>
            <person name="Merkel B.J."/>
            <person name="Hornburger P."/>
            <person name="Mueller R.-W."/>
            <person name="Bruemmer F."/>
            <person name="Labrenz M."/>
            <person name="Spormann A.M."/>
            <person name="Op den Camp H."/>
            <person name="Overmann J."/>
            <person name="Amann R."/>
            <person name="Jetten M.S.M."/>
            <person name="Mascher T."/>
            <person name="Medema M.H."/>
            <person name="Devos D.P."/>
            <person name="Kaster A.-K."/>
            <person name="Ovreas L."/>
            <person name="Rohde M."/>
            <person name="Galperin M.Y."/>
            <person name="Jogler C."/>
        </authorList>
    </citation>
    <scope>NUCLEOTIDE SEQUENCE [LARGE SCALE GENOMIC DNA]</scope>
    <source>
        <strain evidence="2 3">Mal4</strain>
    </source>
</reference>
<evidence type="ECO:0000313" key="3">
    <source>
        <dbReference type="Proteomes" id="UP000320496"/>
    </source>
</evidence>
<accession>A0A517Z0T8</accession>
<protein>
    <submittedName>
        <fullName evidence="2">Acetyltransferase (GNAT) family protein</fullName>
    </submittedName>
</protein>
<dbReference type="InterPro" id="IPR016181">
    <property type="entry name" value="Acyl_CoA_acyltransferase"/>
</dbReference>
<name>A0A517Z0T8_9PLAN</name>
<evidence type="ECO:0000313" key="2">
    <source>
        <dbReference type="EMBL" id="QDU36075.1"/>
    </source>
</evidence>
<keyword evidence="3" id="KW-1185">Reference proteome</keyword>
<dbReference type="RefSeq" id="WP_145366778.1">
    <property type="nucleotide sequence ID" value="NZ_CP036275.1"/>
</dbReference>
<dbReference type="KEGG" id="mri:Mal4_03580"/>
<organism evidence="2 3">
    <name type="scientific">Maioricimonas rarisocia</name>
    <dbReference type="NCBI Taxonomy" id="2528026"/>
    <lineage>
        <taxon>Bacteria</taxon>
        <taxon>Pseudomonadati</taxon>
        <taxon>Planctomycetota</taxon>
        <taxon>Planctomycetia</taxon>
        <taxon>Planctomycetales</taxon>
        <taxon>Planctomycetaceae</taxon>
        <taxon>Maioricimonas</taxon>
    </lineage>
</organism>